<accession>A0ABW6SBW3</accession>
<dbReference type="Pfam" id="PF07848">
    <property type="entry name" value="PaaX"/>
    <property type="match status" value="1"/>
</dbReference>
<keyword evidence="5" id="KW-1185">Reference proteome</keyword>
<organism evidence="4 5">
    <name type="scientific">Nocardia jiangxiensis</name>
    <dbReference type="NCBI Taxonomy" id="282685"/>
    <lineage>
        <taxon>Bacteria</taxon>
        <taxon>Bacillati</taxon>
        <taxon>Actinomycetota</taxon>
        <taxon>Actinomycetes</taxon>
        <taxon>Mycobacteriales</taxon>
        <taxon>Nocardiaceae</taxon>
        <taxon>Nocardia</taxon>
    </lineage>
</organism>
<dbReference type="PANTHER" id="PTHR30319">
    <property type="entry name" value="PHENYLACETIC ACID REGULATOR-RELATED TRANSCRIPTIONAL REPRESSOR"/>
    <property type="match status" value="1"/>
</dbReference>
<feature type="domain" description="Transcriptional repressor PaaX-like C-terminal" evidence="2">
    <location>
        <begin position="194"/>
        <end position="241"/>
    </location>
</feature>
<dbReference type="InterPro" id="IPR036388">
    <property type="entry name" value="WH-like_DNA-bd_sf"/>
</dbReference>
<feature type="domain" description="Transcriptional repressor PaaX-like central Cas2-like" evidence="3">
    <location>
        <begin position="91"/>
        <end position="147"/>
    </location>
</feature>
<sequence>MPDRHLPTIQPLTARSVAISALLGYHPPVLPVSALVKIGELFGIAERTTRVALTRMVADGDVTSADGAYRLTERLVARQEQQERSCSPTPKQWGGNWDIAIVTSSARPLADRVALRKSMIRLRFAELREGVWTRPANLLQQFDGAAAEQCLFFEGRHQHDAALATLLWDLPGWAAEASRLCAELDDDASLVSGFMASAEVLRHLLLDPCLPPELLPADWPGDALRQRYSEFNATYAQRLREYSRSESMSAS</sequence>
<dbReference type="Gene3D" id="3.30.70.2650">
    <property type="match status" value="1"/>
</dbReference>
<protein>
    <submittedName>
        <fullName evidence="4">PaaX family transcriptional regulator C-terminal domain-containing protein</fullName>
    </submittedName>
</protein>
<dbReference type="PANTHER" id="PTHR30319:SF1">
    <property type="entry name" value="TRANSCRIPTIONAL REPRESSOR PAAX"/>
    <property type="match status" value="1"/>
</dbReference>
<dbReference type="EMBL" id="JBIAQY010000021">
    <property type="protein sequence ID" value="MFF3573790.1"/>
    <property type="molecule type" value="Genomic_DNA"/>
</dbReference>
<evidence type="ECO:0000313" key="5">
    <source>
        <dbReference type="Proteomes" id="UP001601992"/>
    </source>
</evidence>
<dbReference type="InterPro" id="IPR013225">
    <property type="entry name" value="PaaX_C"/>
</dbReference>
<dbReference type="Gene3D" id="1.10.10.10">
    <property type="entry name" value="Winged helix-like DNA-binding domain superfamily/Winged helix DNA-binding domain"/>
    <property type="match status" value="1"/>
</dbReference>
<reference evidence="4 5" key="1">
    <citation type="submission" date="2024-10" db="EMBL/GenBank/DDBJ databases">
        <title>The Natural Products Discovery Center: Release of the First 8490 Sequenced Strains for Exploring Actinobacteria Biosynthetic Diversity.</title>
        <authorList>
            <person name="Kalkreuter E."/>
            <person name="Kautsar S.A."/>
            <person name="Yang D."/>
            <person name="Bader C.D."/>
            <person name="Teijaro C.N."/>
            <person name="Fluegel L."/>
            <person name="Davis C.M."/>
            <person name="Simpson J.R."/>
            <person name="Lauterbach L."/>
            <person name="Steele A.D."/>
            <person name="Gui C."/>
            <person name="Meng S."/>
            <person name="Li G."/>
            <person name="Viehrig K."/>
            <person name="Ye F."/>
            <person name="Su P."/>
            <person name="Kiefer A.F."/>
            <person name="Nichols A."/>
            <person name="Cepeda A.J."/>
            <person name="Yan W."/>
            <person name="Fan B."/>
            <person name="Jiang Y."/>
            <person name="Adhikari A."/>
            <person name="Zheng C.-J."/>
            <person name="Schuster L."/>
            <person name="Cowan T.M."/>
            <person name="Smanski M.J."/>
            <person name="Chevrette M.G."/>
            <person name="De Carvalho L.P.S."/>
            <person name="Shen B."/>
        </authorList>
    </citation>
    <scope>NUCLEOTIDE SEQUENCE [LARGE SCALE GENOMIC DNA]</scope>
    <source>
        <strain evidence="4 5">NPDC002593</strain>
    </source>
</reference>
<dbReference type="Pfam" id="PF08223">
    <property type="entry name" value="PaaX_C"/>
    <property type="match status" value="1"/>
</dbReference>
<evidence type="ECO:0000259" key="3">
    <source>
        <dbReference type="Pfam" id="PF20803"/>
    </source>
</evidence>
<gene>
    <name evidence="4" type="ORF">ACFYXQ_39145</name>
</gene>
<evidence type="ECO:0000259" key="1">
    <source>
        <dbReference type="Pfam" id="PF07848"/>
    </source>
</evidence>
<dbReference type="Pfam" id="PF20803">
    <property type="entry name" value="PaaX_M"/>
    <property type="match status" value="1"/>
</dbReference>
<proteinExistence type="predicted"/>
<comment type="caution">
    <text evidence="4">The sequence shown here is derived from an EMBL/GenBank/DDBJ whole genome shotgun (WGS) entry which is preliminary data.</text>
</comment>
<dbReference type="Gene3D" id="1.20.58.1460">
    <property type="match status" value="1"/>
</dbReference>
<evidence type="ECO:0000259" key="2">
    <source>
        <dbReference type="Pfam" id="PF08223"/>
    </source>
</evidence>
<dbReference type="InterPro" id="IPR012906">
    <property type="entry name" value="PaaX-like_N"/>
</dbReference>
<dbReference type="Proteomes" id="UP001601992">
    <property type="component" value="Unassembled WGS sequence"/>
</dbReference>
<name>A0ABW6SBW3_9NOCA</name>
<dbReference type="InterPro" id="IPR048846">
    <property type="entry name" value="PaaX-like_central"/>
</dbReference>
<dbReference type="RefSeq" id="WP_387406567.1">
    <property type="nucleotide sequence ID" value="NZ_JBIAQY010000021.1"/>
</dbReference>
<evidence type="ECO:0000313" key="4">
    <source>
        <dbReference type="EMBL" id="MFF3573790.1"/>
    </source>
</evidence>
<feature type="domain" description="Transcriptional repressor PaaX-like N-terminal" evidence="1">
    <location>
        <begin position="14"/>
        <end position="74"/>
    </location>
</feature>